<dbReference type="STRING" id="84035.SAMN05660742_12178"/>
<dbReference type="SUPFAM" id="SSF109604">
    <property type="entry name" value="HD-domain/PDEase-like"/>
    <property type="match status" value="1"/>
</dbReference>
<keyword evidence="3" id="KW-1185">Reference proteome</keyword>
<gene>
    <name evidence="2" type="ORF">SAMN05660742_12178</name>
</gene>
<accession>A0A1H7CIA8</accession>
<organism evidence="2 3">
    <name type="scientific">Propionispira arboris</name>
    <dbReference type="NCBI Taxonomy" id="84035"/>
    <lineage>
        <taxon>Bacteria</taxon>
        <taxon>Bacillati</taxon>
        <taxon>Bacillota</taxon>
        <taxon>Negativicutes</taxon>
        <taxon>Selenomonadales</taxon>
        <taxon>Selenomonadaceae</taxon>
        <taxon>Propionispira</taxon>
    </lineage>
</organism>
<evidence type="ECO:0000259" key="1">
    <source>
        <dbReference type="PROSITE" id="PS51832"/>
    </source>
</evidence>
<reference evidence="2 3" key="1">
    <citation type="submission" date="2016-10" db="EMBL/GenBank/DDBJ databases">
        <authorList>
            <person name="de Groot N.N."/>
        </authorList>
    </citation>
    <scope>NUCLEOTIDE SEQUENCE [LARGE SCALE GENOMIC DNA]</scope>
    <source>
        <strain evidence="2 3">DSM 2179</strain>
    </source>
</reference>
<dbReference type="SMART" id="SM00471">
    <property type="entry name" value="HDc"/>
    <property type="match status" value="1"/>
</dbReference>
<dbReference type="Proteomes" id="UP000199662">
    <property type="component" value="Unassembled WGS sequence"/>
</dbReference>
<dbReference type="NCBIfam" id="TIGR00277">
    <property type="entry name" value="HDIG"/>
    <property type="match status" value="1"/>
</dbReference>
<feature type="domain" description="HD-GYP" evidence="1">
    <location>
        <begin position="113"/>
        <end position="309"/>
    </location>
</feature>
<sequence length="387" mass="43534">MFMVLYMIKLLTKNLRPGMITGQGIYHGNGSFLLTRGTRLTAAYIQKLQDLDVQSVIVTALNPLLNIFPPEDIIQEKTRIKAIRNVFDVFKQCKLTDNLNVSSLKLTTESIIFDIIAKHSNLAQINDIRIHDDYTFSHSVNVAVLASMLGALCKITKQELVELTLGALLHDIGKTKTPLEILNDPLPLTDDEYNIIRQHPSDGAAILRKAKHYSTIPMYIAAQHHERYDGSGYPHKIGQEKIHKFARITAIADVYDALTSNRPYKKAYRPDVAYQIMTKCSNGQFDLTLLTTFFNNVAIYPVGTVLKTKFGYAIVKKVESGWTRKPRIDIFANDERVGFANPKTIDLKDFPENMIESVLDAAQLAAIIELTGIDPESYLSKYGKKQS</sequence>
<dbReference type="Pfam" id="PF13487">
    <property type="entry name" value="HD_5"/>
    <property type="match status" value="1"/>
</dbReference>
<dbReference type="InterPro" id="IPR006675">
    <property type="entry name" value="HDIG_dom"/>
</dbReference>
<dbReference type="EMBL" id="FNZK01000021">
    <property type="protein sequence ID" value="SEJ88327.1"/>
    <property type="molecule type" value="Genomic_DNA"/>
</dbReference>
<evidence type="ECO:0000313" key="3">
    <source>
        <dbReference type="Proteomes" id="UP000199662"/>
    </source>
</evidence>
<dbReference type="InterPro" id="IPR003607">
    <property type="entry name" value="HD/PDEase_dom"/>
</dbReference>
<dbReference type="PANTHER" id="PTHR43155:SF2">
    <property type="entry name" value="CYCLIC DI-GMP PHOSPHODIESTERASE PA4108"/>
    <property type="match status" value="1"/>
</dbReference>
<dbReference type="InterPro" id="IPR037522">
    <property type="entry name" value="HD_GYP_dom"/>
</dbReference>
<evidence type="ECO:0000313" key="2">
    <source>
        <dbReference type="EMBL" id="SEJ88327.1"/>
    </source>
</evidence>
<dbReference type="AlphaFoldDB" id="A0A1H7CIA8"/>
<protein>
    <submittedName>
        <fullName evidence="2">HDIG domain-containing protein</fullName>
    </submittedName>
</protein>
<dbReference type="PROSITE" id="PS51832">
    <property type="entry name" value="HD_GYP"/>
    <property type="match status" value="1"/>
</dbReference>
<proteinExistence type="predicted"/>
<name>A0A1H7CIA8_9FIRM</name>
<dbReference type="CDD" id="cd00077">
    <property type="entry name" value="HDc"/>
    <property type="match status" value="1"/>
</dbReference>
<dbReference type="Gene3D" id="1.10.3210.10">
    <property type="entry name" value="Hypothetical protein af1432"/>
    <property type="match status" value="1"/>
</dbReference>
<dbReference type="PANTHER" id="PTHR43155">
    <property type="entry name" value="CYCLIC DI-GMP PHOSPHODIESTERASE PA4108-RELATED"/>
    <property type="match status" value="1"/>
</dbReference>